<dbReference type="Pfam" id="PF13499">
    <property type="entry name" value="EF-hand_7"/>
    <property type="match status" value="2"/>
</dbReference>
<evidence type="ECO:0000256" key="4">
    <source>
        <dbReference type="ARBA" id="ARBA00022741"/>
    </source>
</evidence>
<dbReference type="SUPFAM" id="SSF56112">
    <property type="entry name" value="Protein kinase-like (PK-like)"/>
    <property type="match status" value="1"/>
</dbReference>
<dbReference type="PANTHER" id="PTHR24349">
    <property type="entry name" value="SERINE/THREONINE-PROTEIN KINASE"/>
    <property type="match status" value="1"/>
</dbReference>
<keyword evidence="6" id="KW-0067">ATP-binding</keyword>
<feature type="domain" description="EF-hand" evidence="10">
    <location>
        <begin position="500"/>
        <end position="533"/>
    </location>
</feature>
<dbReference type="InterPro" id="IPR008271">
    <property type="entry name" value="Ser/Thr_kinase_AS"/>
</dbReference>
<keyword evidence="12" id="KW-1185">Reference proteome</keyword>
<feature type="domain" description="EF-hand" evidence="10">
    <location>
        <begin position="534"/>
        <end position="569"/>
    </location>
</feature>
<comment type="similarity">
    <text evidence="7">Belongs to the protein kinase superfamily. Ser/Thr protein kinase family. CDPK subfamily.</text>
</comment>
<dbReference type="Gene3D" id="3.30.200.20">
    <property type="entry name" value="Phosphorylase Kinase, domain 1"/>
    <property type="match status" value="1"/>
</dbReference>
<dbReference type="CDD" id="cd00051">
    <property type="entry name" value="EFh"/>
    <property type="match status" value="2"/>
</dbReference>
<feature type="compositionally biased region" description="Low complexity" evidence="8">
    <location>
        <begin position="33"/>
        <end position="44"/>
    </location>
</feature>
<dbReference type="InterPro" id="IPR011992">
    <property type="entry name" value="EF-hand-dom_pair"/>
</dbReference>
<evidence type="ECO:0000259" key="10">
    <source>
        <dbReference type="PROSITE" id="PS50222"/>
    </source>
</evidence>
<feature type="domain" description="EF-hand" evidence="10">
    <location>
        <begin position="464"/>
        <end position="499"/>
    </location>
</feature>
<dbReference type="Gene3D" id="1.10.510.10">
    <property type="entry name" value="Transferase(Phosphotransferase) domain 1"/>
    <property type="match status" value="1"/>
</dbReference>
<evidence type="ECO:0000259" key="9">
    <source>
        <dbReference type="PROSITE" id="PS50011"/>
    </source>
</evidence>
<dbReference type="InterPro" id="IPR002048">
    <property type="entry name" value="EF_hand_dom"/>
</dbReference>
<gene>
    <name evidence="11" type="ORF">CYCCA115_LOCUS5058</name>
</gene>
<dbReference type="PROSITE" id="PS50011">
    <property type="entry name" value="PROTEIN_KINASE_DOM"/>
    <property type="match status" value="1"/>
</dbReference>
<name>A0AAD2CL06_9STRA</name>
<proteinExistence type="inferred from homology"/>
<evidence type="ECO:0000256" key="3">
    <source>
        <dbReference type="ARBA" id="ARBA00022679"/>
    </source>
</evidence>
<evidence type="ECO:0000313" key="12">
    <source>
        <dbReference type="Proteomes" id="UP001295423"/>
    </source>
</evidence>
<accession>A0AAD2CL06</accession>
<keyword evidence="4" id="KW-0547">Nucleotide-binding</keyword>
<evidence type="ECO:0000313" key="11">
    <source>
        <dbReference type="EMBL" id="CAJ1936171.1"/>
    </source>
</evidence>
<comment type="caution">
    <text evidence="11">The sequence shown here is derived from an EMBL/GenBank/DDBJ whole genome shotgun (WGS) entry which is preliminary data.</text>
</comment>
<sequence>MDSNDPYRLEPLKTEVTSSLRRRKAGTRDGFLSSSDSITTTNSDRSGDSLSIPLPSLHGSLMRTRTEKDPYRYYEIIKVLGEGSMGNVCKVHKLKSMMGGSARSEFVKQEKQRSWLWCLDFEFPCFGICPMSKKEETKDSLLQTIEENAPSQDKTTPMVPSSINNHNIRTSSESSQISTSSSIISYGRKDVTYALKSIHVDRVRDSVFRKELMNEIIILQTLDHPNIVKAIETFDYKNRMYLVLELCSGGDLYSRDPYDEEQACGIIFSVVDAVSYMHNKGITHRDLKFENIMFGHPSTYSVKVIDFGLSRKYATKEHLHDTVGTVYTMAPEVLKGDYTSQVDLWSVGVIAFMLLSSSLPFYGKNRKQVVRRILRGSFTFRGERWNPVSSAAKDFICKALSRAANERPTAKEALQLQWLKRLHSDVPVSWLLMDNVSASIRTFATYGKLKKLALLVVAYKSTDEELGFLRKIFDKFDITNDGEISIVEFKEALTVYQYTDEELDFMFQALDIDCTGRVHYSEFLAGSLEAHGNIDEARIAEAFDRLDSDDSGFITVENLREFIGHNISGEYLDSIIEEVDRTKNHKIDYQKFLDLWNEQSASNLQDAMVDVYKRRETFESEDLDLDVSRSASFDSSNDGDPLDISIADPECKGSYFFAKEKEKSTRGVWL</sequence>
<protein>
    <recommendedName>
        <fullName evidence="13">Calmodulin</fullName>
    </recommendedName>
</protein>
<evidence type="ECO:0008006" key="13">
    <source>
        <dbReference type="Google" id="ProtNLM"/>
    </source>
</evidence>
<dbReference type="InterPro" id="IPR011009">
    <property type="entry name" value="Kinase-like_dom_sf"/>
</dbReference>
<dbReference type="SMART" id="SM00054">
    <property type="entry name" value="EFh"/>
    <property type="match status" value="4"/>
</dbReference>
<dbReference type="PROSITE" id="PS50222">
    <property type="entry name" value="EF_HAND_2"/>
    <property type="match status" value="3"/>
</dbReference>
<evidence type="ECO:0000256" key="5">
    <source>
        <dbReference type="ARBA" id="ARBA00022777"/>
    </source>
</evidence>
<evidence type="ECO:0000256" key="2">
    <source>
        <dbReference type="ARBA" id="ARBA00022527"/>
    </source>
</evidence>
<dbReference type="GO" id="GO:0005524">
    <property type="term" value="F:ATP binding"/>
    <property type="evidence" value="ECO:0007669"/>
    <property type="project" value="UniProtKB-KW"/>
</dbReference>
<evidence type="ECO:0000256" key="6">
    <source>
        <dbReference type="ARBA" id="ARBA00022840"/>
    </source>
</evidence>
<dbReference type="EMBL" id="CAKOGP040000557">
    <property type="protein sequence ID" value="CAJ1936171.1"/>
    <property type="molecule type" value="Genomic_DNA"/>
</dbReference>
<evidence type="ECO:0000256" key="8">
    <source>
        <dbReference type="SAM" id="MobiDB-lite"/>
    </source>
</evidence>
<comment type="cofactor">
    <cofactor evidence="1">
        <name>Mg(2+)</name>
        <dbReference type="ChEBI" id="CHEBI:18420"/>
    </cofactor>
</comment>
<dbReference type="InterPro" id="IPR000719">
    <property type="entry name" value="Prot_kinase_dom"/>
</dbReference>
<dbReference type="Gene3D" id="1.10.238.10">
    <property type="entry name" value="EF-hand"/>
    <property type="match status" value="1"/>
</dbReference>
<dbReference type="Pfam" id="PF00069">
    <property type="entry name" value="Pkinase"/>
    <property type="match status" value="1"/>
</dbReference>
<keyword evidence="2" id="KW-0723">Serine/threonine-protein kinase</keyword>
<dbReference type="GO" id="GO:0004674">
    <property type="term" value="F:protein serine/threonine kinase activity"/>
    <property type="evidence" value="ECO:0007669"/>
    <property type="project" value="UniProtKB-KW"/>
</dbReference>
<dbReference type="PROSITE" id="PS00108">
    <property type="entry name" value="PROTEIN_KINASE_ST"/>
    <property type="match status" value="1"/>
</dbReference>
<feature type="domain" description="Protein kinase" evidence="9">
    <location>
        <begin position="74"/>
        <end position="419"/>
    </location>
</feature>
<feature type="region of interest" description="Disordered" evidence="8">
    <location>
        <begin position="1"/>
        <end position="51"/>
    </location>
</feature>
<keyword evidence="5" id="KW-0418">Kinase</keyword>
<dbReference type="Proteomes" id="UP001295423">
    <property type="component" value="Unassembled WGS sequence"/>
</dbReference>
<dbReference type="GO" id="GO:0005509">
    <property type="term" value="F:calcium ion binding"/>
    <property type="evidence" value="ECO:0007669"/>
    <property type="project" value="InterPro"/>
</dbReference>
<organism evidence="11 12">
    <name type="scientific">Cylindrotheca closterium</name>
    <dbReference type="NCBI Taxonomy" id="2856"/>
    <lineage>
        <taxon>Eukaryota</taxon>
        <taxon>Sar</taxon>
        <taxon>Stramenopiles</taxon>
        <taxon>Ochrophyta</taxon>
        <taxon>Bacillariophyta</taxon>
        <taxon>Bacillariophyceae</taxon>
        <taxon>Bacillariophycidae</taxon>
        <taxon>Bacillariales</taxon>
        <taxon>Bacillariaceae</taxon>
        <taxon>Cylindrotheca</taxon>
    </lineage>
</organism>
<evidence type="ECO:0000256" key="1">
    <source>
        <dbReference type="ARBA" id="ARBA00001946"/>
    </source>
</evidence>
<reference evidence="11" key="1">
    <citation type="submission" date="2023-08" db="EMBL/GenBank/DDBJ databases">
        <authorList>
            <person name="Audoor S."/>
            <person name="Bilcke G."/>
        </authorList>
    </citation>
    <scope>NUCLEOTIDE SEQUENCE</scope>
</reference>
<dbReference type="SUPFAM" id="SSF47473">
    <property type="entry name" value="EF-hand"/>
    <property type="match status" value="1"/>
</dbReference>
<keyword evidence="3" id="KW-0808">Transferase</keyword>
<dbReference type="SMART" id="SM00220">
    <property type="entry name" value="S_TKc"/>
    <property type="match status" value="1"/>
</dbReference>
<feature type="compositionally biased region" description="Basic and acidic residues" evidence="8">
    <location>
        <begin position="1"/>
        <end position="13"/>
    </location>
</feature>
<evidence type="ECO:0000256" key="7">
    <source>
        <dbReference type="ARBA" id="ARBA00024334"/>
    </source>
</evidence>
<dbReference type="InterPro" id="IPR050205">
    <property type="entry name" value="CDPK_Ser/Thr_kinases"/>
</dbReference>
<dbReference type="AlphaFoldDB" id="A0AAD2CL06"/>